<feature type="coiled-coil region" evidence="1">
    <location>
        <begin position="347"/>
        <end position="381"/>
    </location>
</feature>
<name>A0A6A5ZQL8_9PLEO</name>
<evidence type="ECO:0000256" key="2">
    <source>
        <dbReference type="SAM" id="MobiDB-lite"/>
    </source>
</evidence>
<dbReference type="EMBL" id="ML977312">
    <property type="protein sequence ID" value="KAF2121435.1"/>
    <property type="molecule type" value="Genomic_DNA"/>
</dbReference>
<gene>
    <name evidence="3" type="ORF">BDV96DRAFT_627772</name>
</gene>
<keyword evidence="1" id="KW-0175">Coiled coil</keyword>
<protein>
    <submittedName>
        <fullName evidence="3">Uncharacterized protein</fullName>
    </submittedName>
</protein>
<evidence type="ECO:0000313" key="4">
    <source>
        <dbReference type="Proteomes" id="UP000799770"/>
    </source>
</evidence>
<organism evidence="3 4">
    <name type="scientific">Lophiotrema nucula</name>
    <dbReference type="NCBI Taxonomy" id="690887"/>
    <lineage>
        <taxon>Eukaryota</taxon>
        <taxon>Fungi</taxon>
        <taxon>Dikarya</taxon>
        <taxon>Ascomycota</taxon>
        <taxon>Pezizomycotina</taxon>
        <taxon>Dothideomycetes</taxon>
        <taxon>Pleosporomycetidae</taxon>
        <taxon>Pleosporales</taxon>
        <taxon>Lophiotremataceae</taxon>
        <taxon>Lophiotrema</taxon>
    </lineage>
</organism>
<keyword evidence="4" id="KW-1185">Reference proteome</keyword>
<evidence type="ECO:0000313" key="3">
    <source>
        <dbReference type="EMBL" id="KAF2121435.1"/>
    </source>
</evidence>
<feature type="compositionally biased region" description="Basic and acidic residues" evidence="2">
    <location>
        <begin position="170"/>
        <end position="183"/>
    </location>
</feature>
<reference evidence="3" key="1">
    <citation type="journal article" date="2020" name="Stud. Mycol.">
        <title>101 Dothideomycetes genomes: a test case for predicting lifestyles and emergence of pathogens.</title>
        <authorList>
            <person name="Haridas S."/>
            <person name="Albert R."/>
            <person name="Binder M."/>
            <person name="Bloem J."/>
            <person name="Labutti K."/>
            <person name="Salamov A."/>
            <person name="Andreopoulos B."/>
            <person name="Baker S."/>
            <person name="Barry K."/>
            <person name="Bills G."/>
            <person name="Bluhm B."/>
            <person name="Cannon C."/>
            <person name="Castanera R."/>
            <person name="Culley D."/>
            <person name="Daum C."/>
            <person name="Ezra D."/>
            <person name="Gonzalez J."/>
            <person name="Henrissat B."/>
            <person name="Kuo A."/>
            <person name="Liang C."/>
            <person name="Lipzen A."/>
            <person name="Lutzoni F."/>
            <person name="Magnuson J."/>
            <person name="Mondo S."/>
            <person name="Nolan M."/>
            <person name="Ohm R."/>
            <person name="Pangilinan J."/>
            <person name="Park H.-J."/>
            <person name="Ramirez L."/>
            <person name="Alfaro M."/>
            <person name="Sun H."/>
            <person name="Tritt A."/>
            <person name="Yoshinaga Y."/>
            <person name="Zwiers L.-H."/>
            <person name="Turgeon B."/>
            <person name="Goodwin S."/>
            <person name="Spatafora J."/>
            <person name="Crous P."/>
            <person name="Grigoriev I."/>
        </authorList>
    </citation>
    <scope>NUCLEOTIDE SEQUENCE</scope>
    <source>
        <strain evidence="3">CBS 627.86</strain>
    </source>
</reference>
<accession>A0A6A5ZQL8</accession>
<proteinExistence type="predicted"/>
<dbReference type="Proteomes" id="UP000799770">
    <property type="component" value="Unassembled WGS sequence"/>
</dbReference>
<dbReference type="AlphaFoldDB" id="A0A6A5ZQL8"/>
<feature type="region of interest" description="Disordered" evidence="2">
    <location>
        <begin position="170"/>
        <end position="196"/>
    </location>
</feature>
<evidence type="ECO:0000256" key="1">
    <source>
        <dbReference type="SAM" id="Coils"/>
    </source>
</evidence>
<sequence>MSNQVKLSTRPPTGKLSSEQRMHYYKTALKDIRACLPKLDKDRFKQPNTSNLTKIVKAPVLEYRLLVGGTKDGQYQVHICLSGDGYNNVIFLRGNTMMPYKDVSEIAFDKPFVYVNKGNATTTAGQAQVEALALCYFMSFLKSIGRDRTVDVTTKFWTNVEAGCGHVGKAERKRQLENPDKHLGGPALKRPAKRERRPAPIEVLDVIKTPATVSKTDQSTQVDLDFLPKNGKRMLGTLDISIDIENSSKRHKTGAKPTSLDPELQIKHLTQAFALRPQEVDNAKSDLEQGRAGAIALLNAKTSENLSLEMKVSNLQRQCDAKNHQLGGLIAQVRDLQGGHKKEMMKALELDEKCALLQTQLEEKDKRIAELEGKVGDMKTKAVMARGFTRDVLEVVRKYSTGMKVEN</sequence>